<evidence type="ECO:0000256" key="1">
    <source>
        <dbReference type="ARBA" id="ARBA00004305"/>
    </source>
</evidence>
<dbReference type="GO" id="GO:0008168">
    <property type="term" value="F:methyltransferase activity"/>
    <property type="evidence" value="ECO:0007669"/>
    <property type="project" value="UniProtKB-KW"/>
</dbReference>
<keyword evidence="8" id="KW-1185">Reference proteome</keyword>
<sequence length="440" mass="49331">MAAILPASWSRAAPFICDSCLSRSLRALQPTAPRFLTTASSQRLSSLQRPTQFHRKASSTAIPIIRSRPFEALALRRQNSSTRLLPRSASSGIAPLPSCRLISLSGPDTAKFLQGLVTNNVDPHRRAPFYSAFLDARGRVLWDAFIWVDLELMEKEGNWACYIEVDAEEVEALVKHLRRHKLRSKVNIAVVGESEMGVWAGWGVSPEQLQSERLVASLVDPRGRNFGVRCLFKGNEAPENPPVPVVDALQYRLRRYLFGIPEGPQEIQRESALPMECNIDLSQGIDFRKGCYVGQELTIRTKHTGVVRKRILPVQLYHTTPPPDYDHRDPNTLPNFDPNWGDDLPESGADIKQLDEEGSIRKGRAAGKFITGIGNVGLALCRLEMMTSMRISAEGGSWKPGVEFGIQKGADGEVIRVKAIVPQWFRERERDMWDKNRTRV</sequence>
<evidence type="ECO:0000313" key="8">
    <source>
        <dbReference type="Proteomes" id="UP000800094"/>
    </source>
</evidence>
<dbReference type="SUPFAM" id="SSF103025">
    <property type="entry name" value="Folate-binding domain"/>
    <property type="match status" value="1"/>
</dbReference>
<feature type="domain" description="CAF17 C-terminal" evidence="6">
    <location>
        <begin position="308"/>
        <end position="426"/>
    </location>
</feature>
<dbReference type="Gene3D" id="3.30.1360.120">
    <property type="entry name" value="Probable tRNA modification gtpase trme, domain 1"/>
    <property type="match status" value="1"/>
</dbReference>
<evidence type="ECO:0000259" key="6">
    <source>
        <dbReference type="Pfam" id="PF25455"/>
    </source>
</evidence>
<dbReference type="Gene3D" id="2.40.30.160">
    <property type="match status" value="1"/>
</dbReference>
<evidence type="ECO:0000313" key="7">
    <source>
        <dbReference type="EMBL" id="KAF2251478.1"/>
    </source>
</evidence>
<dbReference type="InterPro" id="IPR027266">
    <property type="entry name" value="TrmE/GcvT-like"/>
</dbReference>
<dbReference type="AlphaFoldDB" id="A0A6A6IN04"/>
<comment type="subcellular location">
    <subcellularLocation>
        <location evidence="1">Mitochondrion matrix</location>
    </subcellularLocation>
</comment>
<dbReference type="Pfam" id="PF25455">
    <property type="entry name" value="Beta-barrel_CAF17_C"/>
    <property type="match status" value="1"/>
</dbReference>
<name>A0A6A6IN04_9PLEO</name>
<organism evidence="7 8">
    <name type="scientific">Trematosphaeria pertusa</name>
    <dbReference type="NCBI Taxonomy" id="390896"/>
    <lineage>
        <taxon>Eukaryota</taxon>
        <taxon>Fungi</taxon>
        <taxon>Dikarya</taxon>
        <taxon>Ascomycota</taxon>
        <taxon>Pezizomycotina</taxon>
        <taxon>Dothideomycetes</taxon>
        <taxon>Pleosporomycetidae</taxon>
        <taxon>Pleosporales</taxon>
        <taxon>Massarineae</taxon>
        <taxon>Trematosphaeriaceae</taxon>
        <taxon>Trematosphaeria</taxon>
    </lineage>
</organism>
<accession>A0A6A6IN04</accession>
<dbReference type="GO" id="GO:0005759">
    <property type="term" value="C:mitochondrial matrix"/>
    <property type="evidence" value="ECO:0007669"/>
    <property type="project" value="UniProtKB-SubCell"/>
</dbReference>
<protein>
    <recommendedName>
        <fullName evidence="5">Iron-sulfur cluster assembly factor IBA57 homolog, mitochondrial</fullName>
    </recommendedName>
</protein>
<dbReference type="OrthoDB" id="191995at2759"/>
<dbReference type="GO" id="GO:0016226">
    <property type="term" value="P:iron-sulfur cluster assembly"/>
    <property type="evidence" value="ECO:0007669"/>
    <property type="project" value="TreeGrafter"/>
</dbReference>
<dbReference type="PANTHER" id="PTHR22602:SF0">
    <property type="entry name" value="TRANSFERASE CAF17, MITOCHONDRIAL-RELATED"/>
    <property type="match status" value="1"/>
</dbReference>
<gene>
    <name evidence="7" type="ORF">BU26DRAFT_518131</name>
</gene>
<dbReference type="InterPro" id="IPR045179">
    <property type="entry name" value="YgfZ/GcvT"/>
</dbReference>
<evidence type="ECO:0000256" key="5">
    <source>
        <dbReference type="ARBA" id="ARBA00093637"/>
    </source>
</evidence>
<dbReference type="Proteomes" id="UP000800094">
    <property type="component" value="Unassembled WGS sequence"/>
</dbReference>
<comment type="similarity">
    <text evidence="4">Belongs to the GcvT family. CAF17/IBA57 subfamily.</text>
</comment>
<dbReference type="PANTHER" id="PTHR22602">
    <property type="entry name" value="TRANSFERASE CAF17, MITOCHONDRIAL-RELATED"/>
    <property type="match status" value="1"/>
</dbReference>
<evidence type="ECO:0000256" key="4">
    <source>
        <dbReference type="ARBA" id="ARBA00093447"/>
    </source>
</evidence>
<keyword evidence="7" id="KW-0808">Transferase</keyword>
<keyword evidence="7" id="KW-0489">Methyltransferase</keyword>
<dbReference type="InterPro" id="IPR057460">
    <property type="entry name" value="CAF17_C"/>
</dbReference>
<keyword evidence="2" id="KW-0809">Transit peptide</keyword>
<evidence type="ECO:0000256" key="2">
    <source>
        <dbReference type="ARBA" id="ARBA00022946"/>
    </source>
</evidence>
<evidence type="ECO:0000256" key="3">
    <source>
        <dbReference type="ARBA" id="ARBA00023128"/>
    </source>
</evidence>
<dbReference type="NCBIfam" id="TIGR03317">
    <property type="entry name" value="ygfZ_signature"/>
    <property type="match status" value="1"/>
</dbReference>
<keyword evidence="3" id="KW-0496">Mitochondrion</keyword>
<proteinExistence type="inferred from homology"/>
<dbReference type="RefSeq" id="XP_033686482.1">
    <property type="nucleotide sequence ID" value="XM_033828739.1"/>
</dbReference>
<dbReference type="InterPro" id="IPR017703">
    <property type="entry name" value="YgfZ/GCV_T_CS"/>
</dbReference>
<reference evidence="7" key="1">
    <citation type="journal article" date="2020" name="Stud. Mycol.">
        <title>101 Dothideomycetes genomes: a test case for predicting lifestyles and emergence of pathogens.</title>
        <authorList>
            <person name="Haridas S."/>
            <person name="Albert R."/>
            <person name="Binder M."/>
            <person name="Bloem J."/>
            <person name="Labutti K."/>
            <person name="Salamov A."/>
            <person name="Andreopoulos B."/>
            <person name="Baker S."/>
            <person name="Barry K."/>
            <person name="Bills G."/>
            <person name="Bluhm B."/>
            <person name="Cannon C."/>
            <person name="Castanera R."/>
            <person name="Culley D."/>
            <person name="Daum C."/>
            <person name="Ezra D."/>
            <person name="Gonzalez J."/>
            <person name="Henrissat B."/>
            <person name="Kuo A."/>
            <person name="Liang C."/>
            <person name="Lipzen A."/>
            <person name="Lutzoni F."/>
            <person name="Magnuson J."/>
            <person name="Mondo S."/>
            <person name="Nolan M."/>
            <person name="Ohm R."/>
            <person name="Pangilinan J."/>
            <person name="Park H.-J."/>
            <person name="Ramirez L."/>
            <person name="Alfaro M."/>
            <person name="Sun H."/>
            <person name="Tritt A."/>
            <person name="Yoshinaga Y."/>
            <person name="Zwiers L.-H."/>
            <person name="Turgeon B."/>
            <person name="Goodwin S."/>
            <person name="Spatafora J."/>
            <person name="Crous P."/>
            <person name="Grigoriev I."/>
        </authorList>
    </citation>
    <scope>NUCLEOTIDE SEQUENCE</scope>
    <source>
        <strain evidence="7">CBS 122368</strain>
    </source>
</reference>
<dbReference type="GeneID" id="54582069"/>
<dbReference type="GO" id="GO:0032259">
    <property type="term" value="P:methylation"/>
    <property type="evidence" value="ECO:0007669"/>
    <property type="project" value="UniProtKB-KW"/>
</dbReference>
<dbReference type="EMBL" id="ML987193">
    <property type="protein sequence ID" value="KAF2251478.1"/>
    <property type="molecule type" value="Genomic_DNA"/>
</dbReference>